<reference evidence="2 3" key="1">
    <citation type="submission" date="2022-05" db="EMBL/GenBank/DDBJ databases">
        <authorList>
            <consortium name="Genoscope - CEA"/>
            <person name="William W."/>
        </authorList>
    </citation>
    <scope>NUCLEOTIDE SEQUENCE [LARGE SCALE GENOMIC DNA]</scope>
</reference>
<feature type="non-terminal residue" evidence="2">
    <location>
        <position position="471"/>
    </location>
</feature>
<evidence type="ECO:0000313" key="2">
    <source>
        <dbReference type="EMBL" id="CAH3188651.1"/>
    </source>
</evidence>
<proteinExistence type="predicted"/>
<comment type="caution">
    <text evidence="2">The sequence shown here is derived from an EMBL/GenBank/DDBJ whole genome shotgun (WGS) entry which is preliminary data.</text>
</comment>
<dbReference type="Proteomes" id="UP001159427">
    <property type="component" value="Unassembled WGS sequence"/>
</dbReference>
<dbReference type="PROSITE" id="PS50228">
    <property type="entry name" value="SUEL_LECTIN"/>
    <property type="match status" value="5"/>
</dbReference>
<protein>
    <recommendedName>
        <fullName evidence="1">SUEL-type lectin domain-containing protein</fullName>
    </recommendedName>
</protein>
<feature type="domain" description="SUEL-type lectin" evidence="1">
    <location>
        <begin position="5"/>
        <end position="92"/>
    </location>
</feature>
<accession>A0ABN8SD77</accession>
<feature type="domain" description="SUEL-type lectin" evidence="1">
    <location>
        <begin position="104"/>
        <end position="187"/>
    </location>
</feature>
<organism evidence="2 3">
    <name type="scientific">Porites evermanni</name>
    <dbReference type="NCBI Taxonomy" id="104178"/>
    <lineage>
        <taxon>Eukaryota</taxon>
        <taxon>Metazoa</taxon>
        <taxon>Cnidaria</taxon>
        <taxon>Anthozoa</taxon>
        <taxon>Hexacorallia</taxon>
        <taxon>Scleractinia</taxon>
        <taxon>Fungiina</taxon>
        <taxon>Poritidae</taxon>
        <taxon>Porites</taxon>
    </lineage>
</organism>
<dbReference type="Pfam" id="PF02140">
    <property type="entry name" value="SUEL_Lectin"/>
    <property type="match status" value="5"/>
</dbReference>
<dbReference type="Gene3D" id="2.60.120.740">
    <property type="match status" value="5"/>
</dbReference>
<sequence>MQLQFCEGDSHVLTCGIFKINILSANYGRLTGAQVCGWGPIKTTYCKANGALAKVQAHCQGRSHCTLRATNGEFGDPCPGTYKYLEVSYRCVRSTGYRGRLLTVCEYTSHLIECPYYKTIDIMSAYYGRKTGGHLCPGKVSTTYCPGYSDSRAIIERECQGYRWCRLRASNSVFGDPCVDTVKYIEVTSYHYYTRICERNSGGLDCYSGEIDIIRASYGRHRRGICISRGKDGNTGCHAFNSLSVVRHRCQGQRHCRLYAQNTEFGYDPCVDIEKYLEVASYHYYTRICERSSGGLDCYSGEIDIIRASYGRHRRGICISRGKDGNTGCHAFNSLSVVRHRCQGQRHCRLYAQNTEFGYDPCVDIEKYLEVSYRCVPRTGYRGRLLTICEYTSHVIECPYHKRIYIMSAYYGRKTGEHLCGGRVSTIDCPGYSDSRAIIERECQGYRRCRLRASNSVFGDPCVNTKKYIEV</sequence>
<feature type="domain" description="SUEL-type lectin" evidence="1">
    <location>
        <begin position="196"/>
        <end position="280"/>
    </location>
</feature>
<feature type="domain" description="SUEL-type lectin" evidence="1">
    <location>
        <begin position="288"/>
        <end position="376"/>
    </location>
</feature>
<feature type="domain" description="SUEL-type lectin" evidence="1">
    <location>
        <begin position="388"/>
        <end position="471"/>
    </location>
</feature>
<evidence type="ECO:0000313" key="3">
    <source>
        <dbReference type="Proteomes" id="UP001159427"/>
    </source>
</evidence>
<gene>
    <name evidence="2" type="ORF">PEVE_00018721</name>
</gene>
<keyword evidence="3" id="KW-1185">Reference proteome</keyword>
<dbReference type="InterPro" id="IPR000922">
    <property type="entry name" value="Lectin_gal-bd_dom"/>
</dbReference>
<dbReference type="InterPro" id="IPR043159">
    <property type="entry name" value="Lectin_gal-bd_sf"/>
</dbReference>
<dbReference type="CDD" id="cd22827">
    <property type="entry name" value="Gal_Rha_Lectin_SUL-I-like"/>
    <property type="match status" value="2"/>
</dbReference>
<name>A0ABN8SD77_9CNID</name>
<dbReference type="PANTHER" id="PTHR46780">
    <property type="entry name" value="PROTEIN EVA-1"/>
    <property type="match status" value="1"/>
</dbReference>
<dbReference type="EMBL" id="CALNXI010002531">
    <property type="protein sequence ID" value="CAH3188651.1"/>
    <property type="molecule type" value="Genomic_DNA"/>
</dbReference>
<evidence type="ECO:0000259" key="1">
    <source>
        <dbReference type="PROSITE" id="PS50228"/>
    </source>
</evidence>